<dbReference type="Gene3D" id="1.25.40.10">
    <property type="entry name" value="Tetratricopeptide repeat domain"/>
    <property type="match status" value="1"/>
</dbReference>
<feature type="compositionally biased region" description="Polar residues" evidence="4">
    <location>
        <begin position="153"/>
        <end position="171"/>
    </location>
</feature>
<feature type="region of interest" description="Disordered" evidence="4">
    <location>
        <begin position="420"/>
        <end position="450"/>
    </location>
</feature>
<feature type="repeat" description="TPR" evidence="3">
    <location>
        <begin position="217"/>
        <end position="250"/>
    </location>
</feature>
<feature type="compositionally biased region" description="Polar residues" evidence="4">
    <location>
        <begin position="262"/>
        <end position="273"/>
    </location>
</feature>
<feature type="compositionally biased region" description="Polar residues" evidence="4">
    <location>
        <begin position="1"/>
        <end position="15"/>
    </location>
</feature>
<evidence type="ECO:0000256" key="3">
    <source>
        <dbReference type="PROSITE-ProRule" id="PRU00339"/>
    </source>
</evidence>
<proteinExistence type="predicted"/>
<dbReference type="SUPFAM" id="SSF48452">
    <property type="entry name" value="TPR-like"/>
    <property type="match status" value="1"/>
</dbReference>
<evidence type="ECO:0000313" key="5">
    <source>
        <dbReference type="EMBL" id="CAD9822713.1"/>
    </source>
</evidence>
<reference evidence="5" key="1">
    <citation type="submission" date="2021-01" db="EMBL/GenBank/DDBJ databases">
        <authorList>
            <person name="Corre E."/>
            <person name="Pelletier E."/>
            <person name="Niang G."/>
            <person name="Scheremetjew M."/>
            <person name="Finn R."/>
            <person name="Kale V."/>
            <person name="Holt S."/>
            <person name="Cochrane G."/>
            <person name="Meng A."/>
            <person name="Brown T."/>
            <person name="Cohen L."/>
        </authorList>
    </citation>
    <scope>NUCLEOTIDE SEQUENCE</scope>
    <source>
        <strain evidence="5">CCMP2084</strain>
    </source>
</reference>
<evidence type="ECO:0000256" key="2">
    <source>
        <dbReference type="ARBA" id="ARBA00022803"/>
    </source>
</evidence>
<keyword evidence="2 3" id="KW-0802">TPR repeat</keyword>
<feature type="compositionally biased region" description="Basic and acidic residues" evidence="4">
    <location>
        <begin position="423"/>
        <end position="450"/>
    </location>
</feature>
<organism evidence="5">
    <name type="scientific">Attheya septentrionalis</name>
    <dbReference type="NCBI Taxonomy" id="420275"/>
    <lineage>
        <taxon>Eukaryota</taxon>
        <taxon>Sar</taxon>
        <taxon>Stramenopiles</taxon>
        <taxon>Ochrophyta</taxon>
        <taxon>Bacillariophyta</taxon>
        <taxon>Coscinodiscophyceae</taxon>
        <taxon>Chaetocerotophycidae</taxon>
        <taxon>Chaetocerotales</taxon>
        <taxon>Attheyaceae</taxon>
        <taxon>Attheya</taxon>
    </lineage>
</organism>
<feature type="region of interest" description="Disordered" evidence="4">
    <location>
        <begin position="1"/>
        <end position="32"/>
    </location>
</feature>
<keyword evidence="1" id="KW-0677">Repeat</keyword>
<dbReference type="AlphaFoldDB" id="A0A7S2UN76"/>
<accession>A0A7S2UN76</accession>
<feature type="compositionally biased region" description="Low complexity" evidence="4">
    <location>
        <begin position="248"/>
        <end position="261"/>
    </location>
</feature>
<dbReference type="SMART" id="SM00028">
    <property type="entry name" value="TPR"/>
    <property type="match status" value="3"/>
</dbReference>
<sequence length="450" mass="50017">MAGNNKMANTDNDISPSKVVEEQATPKPTPNYFYTTSDLMDTMNEAMKGTGGDPDTGPQVELQKRMPDGSTVRADEKDMAVANLQSKVKQCAMMVKDMTQTQKIEWAKQQRVEGNILFGVGEYQEAMDVYLTCLVAMDTTTSKKQSGDKSLESKVTPNVENQTSRSSETSIATTAEKEIQLPVLLNLSLCALKLGMLKKAEAFTNFALELPSGAHDPKVYFRRGKARMRMGCYKEARADMEHALQLLSDESSSSPNDDTNNTAETTSLQNNCSEQEEAVRKDLRKLTLLEKEAQRNRKRHETAMKVALGGNKSNKGISLSERVVEPSVGASHCLDSTDGIGNAATSVDTLRGSENHAISQSSHDDDGLYRDVRQRRLYSTLTADRSPPHEEDEIIIPPSYFQMYLSMVVRVLEKTLEYLGDGEPDKETKHMDHDTRRQSKDELPDTKKAL</sequence>
<name>A0A7S2UN76_9STRA</name>
<feature type="region of interest" description="Disordered" evidence="4">
    <location>
        <begin position="248"/>
        <end position="279"/>
    </location>
</feature>
<dbReference type="PANTHER" id="PTHR11242">
    <property type="entry name" value="ARYL HYDROCARBON RECEPTOR INTERACTING PROTEIN RELATED"/>
    <property type="match status" value="1"/>
</dbReference>
<dbReference type="Pfam" id="PF07719">
    <property type="entry name" value="TPR_2"/>
    <property type="match status" value="1"/>
</dbReference>
<dbReference type="InterPro" id="IPR019734">
    <property type="entry name" value="TPR_rpt"/>
</dbReference>
<dbReference type="PANTHER" id="PTHR11242:SF0">
    <property type="entry name" value="TPR_REGION DOMAIN-CONTAINING PROTEIN"/>
    <property type="match status" value="1"/>
</dbReference>
<dbReference type="InterPro" id="IPR011990">
    <property type="entry name" value="TPR-like_helical_dom_sf"/>
</dbReference>
<dbReference type="PROSITE" id="PS50005">
    <property type="entry name" value="TPR"/>
    <property type="match status" value="1"/>
</dbReference>
<evidence type="ECO:0000256" key="4">
    <source>
        <dbReference type="SAM" id="MobiDB-lite"/>
    </source>
</evidence>
<evidence type="ECO:0000256" key="1">
    <source>
        <dbReference type="ARBA" id="ARBA00022737"/>
    </source>
</evidence>
<protein>
    <submittedName>
        <fullName evidence="5">Uncharacterized protein</fullName>
    </submittedName>
</protein>
<dbReference type="InterPro" id="IPR013105">
    <property type="entry name" value="TPR_2"/>
</dbReference>
<feature type="region of interest" description="Disordered" evidence="4">
    <location>
        <begin position="142"/>
        <end position="171"/>
    </location>
</feature>
<gene>
    <name evidence="5" type="ORF">ASEP1449_LOCUS14547</name>
</gene>
<dbReference type="InterPro" id="IPR039663">
    <property type="entry name" value="AIP/AIPL1/TTC9"/>
</dbReference>
<dbReference type="EMBL" id="HBHQ01021539">
    <property type="protein sequence ID" value="CAD9822713.1"/>
    <property type="molecule type" value="Transcribed_RNA"/>
</dbReference>